<comment type="subcellular location">
    <subcellularLocation>
        <location evidence="1">Mitochondrion</location>
    </subcellularLocation>
</comment>
<evidence type="ECO:0000256" key="1">
    <source>
        <dbReference type="ARBA" id="ARBA00004173"/>
    </source>
</evidence>
<dbReference type="Gene3D" id="3.30.70.330">
    <property type="match status" value="1"/>
</dbReference>
<organism evidence="9 10">
    <name type="scientific">Ceratosolen solmsi marchali</name>
    <dbReference type="NCBI Taxonomy" id="326594"/>
    <lineage>
        <taxon>Eukaryota</taxon>
        <taxon>Metazoa</taxon>
        <taxon>Ecdysozoa</taxon>
        <taxon>Arthropoda</taxon>
        <taxon>Hexapoda</taxon>
        <taxon>Insecta</taxon>
        <taxon>Pterygota</taxon>
        <taxon>Neoptera</taxon>
        <taxon>Endopterygota</taxon>
        <taxon>Hymenoptera</taxon>
        <taxon>Apocrita</taxon>
        <taxon>Proctotrupomorpha</taxon>
        <taxon>Chalcidoidea</taxon>
        <taxon>Agaonidae</taxon>
        <taxon>Agaoninae</taxon>
        <taxon>Ceratosolen</taxon>
    </lineage>
</organism>
<dbReference type="InterPro" id="IPR012677">
    <property type="entry name" value="Nucleotide-bd_a/b_plait_sf"/>
</dbReference>
<dbReference type="CTD" id="6150"/>
<accession>A0AAJ6YMB0</accession>
<evidence type="ECO:0000256" key="4">
    <source>
        <dbReference type="ARBA" id="ARBA00023128"/>
    </source>
</evidence>
<evidence type="ECO:0000256" key="3">
    <source>
        <dbReference type="ARBA" id="ARBA00022980"/>
    </source>
</evidence>
<dbReference type="SUPFAM" id="SSF54189">
    <property type="entry name" value="Ribosomal proteins S24e, L23 and L15e"/>
    <property type="match status" value="1"/>
</dbReference>
<dbReference type="InterPro" id="IPR013025">
    <property type="entry name" value="Ribosomal_uL23-like"/>
</dbReference>
<evidence type="ECO:0000256" key="5">
    <source>
        <dbReference type="ARBA" id="ARBA00023274"/>
    </source>
</evidence>
<dbReference type="GeneID" id="105364463"/>
<dbReference type="InterPro" id="IPR012678">
    <property type="entry name" value="Ribosomal_uL23/eL15/eS24_sf"/>
</dbReference>
<dbReference type="PANTHER" id="PTHR12059">
    <property type="entry name" value="RIBOSOMAL PROTEIN L23-RELATED"/>
    <property type="match status" value="1"/>
</dbReference>
<dbReference type="RefSeq" id="XP_011500688.1">
    <property type="nucleotide sequence ID" value="XM_011502386.1"/>
</dbReference>
<name>A0AAJ6YMB0_9HYME</name>
<keyword evidence="3 10" id="KW-0689">Ribosomal protein</keyword>
<dbReference type="Proteomes" id="UP000695007">
    <property type="component" value="Unplaced"/>
</dbReference>
<evidence type="ECO:0000256" key="2">
    <source>
        <dbReference type="ARBA" id="ARBA00006700"/>
    </source>
</evidence>
<dbReference type="GO" id="GO:0005762">
    <property type="term" value="C:mitochondrial large ribosomal subunit"/>
    <property type="evidence" value="ECO:0007669"/>
    <property type="project" value="TreeGrafter"/>
</dbReference>
<comment type="similarity">
    <text evidence="2">Belongs to the universal ribosomal protein uL23 family.</text>
</comment>
<dbReference type="FunFam" id="3.30.70.330:FF:000284">
    <property type="entry name" value="39S ribosomal protein L23, mitochondrial"/>
    <property type="match status" value="1"/>
</dbReference>
<keyword evidence="4" id="KW-0496">Mitochondrion</keyword>
<reference evidence="10" key="1">
    <citation type="submission" date="2025-08" db="UniProtKB">
        <authorList>
            <consortium name="RefSeq"/>
        </authorList>
    </citation>
    <scope>IDENTIFICATION</scope>
</reference>
<evidence type="ECO:0000256" key="8">
    <source>
        <dbReference type="ARBA" id="ARBA00041375"/>
    </source>
</evidence>
<keyword evidence="9" id="KW-1185">Reference proteome</keyword>
<evidence type="ECO:0000256" key="6">
    <source>
        <dbReference type="ARBA" id="ARBA00038782"/>
    </source>
</evidence>
<dbReference type="KEGG" id="csol:105364463"/>
<dbReference type="GO" id="GO:0032543">
    <property type="term" value="P:mitochondrial translation"/>
    <property type="evidence" value="ECO:0007669"/>
    <property type="project" value="TreeGrafter"/>
</dbReference>
<comment type="subunit">
    <text evidence="6">Component of the mitochondrial ribosome large subunit (39S) which comprises a 16S rRNA and about 50 distinct proteins.</text>
</comment>
<protein>
    <recommendedName>
        <fullName evidence="7">Large ribosomal subunit protein uL23m</fullName>
    </recommendedName>
    <alternativeName>
        <fullName evidence="8">39S ribosomal protein L23, mitochondrial</fullName>
    </alternativeName>
</protein>
<dbReference type="PANTHER" id="PTHR12059:SF5">
    <property type="entry name" value="LARGE RIBOSOMAL SUBUNIT PROTEIN UL23M"/>
    <property type="match status" value="1"/>
</dbReference>
<evidence type="ECO:0000313" key="10">
    <source>
        <dbReference type="RefSeq" id="XP_011500688.1"/>
    </source>
</evidence>
<evidence type="ECO:0000313" key="9">
    <source>
        <dbReference type="Proteomes" id="UP000695007"/>
    </source>
</evidence>
<sequence>MSTRYYPLYQKGNPQLRIFLPNFWMKLVKPQFNNPPNIVEFHCSMQMTRLDIKNYLEKIYKIPIIKVNTRIKLGKFRRNELNTVIKDEDIKVAYAHLPRFESFEFPNMFAEQRANKVKDKQTEKEVSEPLKKKIEEHNKYKAGLPLWFQ</sequence>
<keyword evidence="5" id="KW-0687">Ribonucleoprotein</keyword>
<dbReference type="Pfam" id="PF00276">
    <property type="entry name" value="Ribosomal_L23"/>
    <property type="match status" value="1"/>
</dbReference>
<evidence type="ECO:0000256" key="7">
    <source>
        <dbReference type="ARBA" id="ARBA00039977"/>
    </source>
</evidence>
<proteinExistence type="inferred from homology"/>
<dbReference type="AlphaFoldDB" id="A0AAJ6YMB0"/>
<gene>
    <name evidence="10" type="primary">LOC105364463</name>
</gene>
<dbReference type="GO" id="GO:0003735">
    <property type="term" value="F:structural constituent of ribosome"/>
    <property type="evidence" value="ECO:0007669"/>
    <property type="project" value="InterPro"/>
</dbReference>